<feature type="domain" description="RNA ligase" evidence="1">
    <location>
        <begin position="42"/>
        <end position="209"/>
    </location>
</feature>
<dbReference type="PATRIC" id="fig|880071.3.peg.1633"/>
<organism evidence="2 3">
    <name type="scientific">Bernardetia litoralis (strain ATCC 23117 / DSM 6794 / NBRC 15988 / NCIMB 1366 / Fx l1 / Sio-4)</name>
    <name type="common">Flexibacter litoralis</name>
    <dbReference type="NCBI Taxonomy" id="880071"/>
    <lineage>
        <taxon>Bacteria</taxon>
        <taxon>Pseudomonadati</taxon>
        <taxon>Bacteroidota</taxon>
        <taxon>Cytophagia</taxon>
        <taxon>Cytophagales</taxon>
        <taxon>Bernardetiaceae</taxon>
        <taxon>Bernardetia</taxon>
    </lineage>
</organism>
<dbReference type="InterPro" id="IPR052732">
    <property type="entry name" value="Cell-binding_unc_protein"/>
</dbReference>
<dbReference type="GO" id="GO:0016874">
    <property type="term" value="F:ligase activity"/>
    <property type="evidence" value="ECO:0007669"/>
    <property type="project" value="UniProtKB-KW"/>
</dbReference>
<dbReference type="PANTHER" id="PTHR43883:SF1">
    <property type="entry name" value="GLUCONOKINASE"/>
    <property type="match status" value="1"/>
</dbReference>
<keyword evidence="3" id="KW-1185">Reference proteome</keyword>
<dbReference type="STRING" id="880071.Fleli_1661"/>
<keyword evidence="2" id="KW-0436">Ligase</keyword>
<gene>
    <name evidence="2" type="ordered locus">Fleli_1661</name>
</gene>
<evidence type="ECO:0000313" key="3">
    <source>
        <dbReference type="Proteomes" id="UP000006054"/>
    </source>
</evidence>
<dbReference type="Pfam" id="PF09414">
    <property type="entry name" value="RNA_ligase"/>
    <property type="match status" value="1"/>
</dbReference>
<proteinExistence type="predicted"/>
<dbReference type="EMBL" id="CP003345">
    <property type="protein sequence ID" value="AFM04071.1"/>
    <property type="molecule type" value="Genomic_DNA"/>
</dbReference>
<dbReference type="Proteomes" id="UP000006054">
    <property type="component" value="Chromosome"/>
</dbReference>
<accession>I4AJD6</accession>
<reference evidence="3" key="1">
    <citation type="submission" date="2012-06" db="EMBL/GenBank/DDBJ databases">
        <title>The complete genome of Flexibacter litoralis DSM 6794.</title>
        <authorList>
            <person name="Lucas S."/>
            <person name="Copeland A."/>
            <person name="Lapidus A."/>
            <person name="Glavina del Rio T."/>
            <person name="Dalin E."/>
            <person name="Tice H."/>
            <person name="Bruce D."/>
            <person name="Goodwin L."/>
            <person name="Pitluck S."/>
            <person name="Peters L."/>
            <person name="Ovchinnikova G."/>
            <person name="Lu M."/>
            <person name="Kyrpides N."/>
            <person name="Mavromatis K."/>
            <person name="Ivanova N."/>
            <person name="Brettin T."/>
            <person name="Detter J.C."/>
            <person name="Han C."/>
            <person name="Larimer F."/>
            <person name="Land M."/>
            <person name="Hauser L."/>
            <person name="Markowitz V."/>
            <person name="Cheng J.-F."/>
            <person name="Hugenholtz P."/>
            <person name="Woyke T."/>
            <person name="Wu D."/>
            <person name="Spring S."/>
            <person name="Lang E."/>
            <person name="Kopitz M."/>
            <person name="Brambilla E."/>
            <person name="Klenk H.-P."/>
            <person name="Eisen J.A."/>
        </authorList>
    </citation>
    <scope>NUCLEOTIDE SEQUENCE [LARGE SCALE GENOMIC DNA]</scope>
    <source>
        <strain evidence="3">ATCC 23117 / DSM 6794 / NBRC 15988 / NCIMB 1366 / Sio-4</strain>
    </source>
</reference>
<sequence length="242" mass="29363">MKSQNTETSYYKYPRTFHLPYSPKRGSDDKVLIDDTIFEEKYIIVMEKMDGENTSIYPDYLHARSIDSTKDESHRWIERFRNAILPQVQELKNWRICGENLFYKHTIFYQNLESIFLAYSIWLESEIENQNYSLSWKETKIIFDKIGISYPKIIYEGIYDKKKILKNFEKYKFETQNKEEKNRQVEGFVIRLKDSFLYEDFSKSVAKYVCDDFEITSSKHWRYEAKTLNQLRNNQNVWTKIL</sequence>
<name>I4AJD6_BERLS</name>
<dbReference type="KEGG" id="fli:Fleli_1661"/>
<dbReference type="AlphaFoldDB" id="I4AJD6"/>
<evidence type="ECO:0000259" key="1">
    <source>
        <dbReference type="Pfam" id="PF09414"/>
    </source>
</evidence>
<dbReference type="InterPro" id="IPR021122">
    <property type="entry name" value="RNA_ligase_dom_REL/Rnl2"/>
</dbReference>
<dbReference type="Gene3D" id="3.30.470.30">
    <property type="entry name" value="DNA ligase/mRNA capping enzyme"/>
    <property type="match status" value="1"/>
</dbReference>
<evidence type="ECO:0000313" key="2">
    <source>
        <dbReference type="EMBL" id="AFM04071.1"/>
    </source>
</evidence>
<dbReference type="RefSeq" id="WP_014797526.1">
    <property type="nucleotide sequence ID" value="NC_018018.1"/>
</dbReference>
<dbReference type="HOGENOM" id="CLU_080123_0_0_10"/>
<dbReference type="SUPFAM" id="SSF56091">
    <property type="entry name" value="DNA ligase/mRNA capping enzyme, catalytic domain"/>
    <property type="match status" value="1"/>
</dbReference>
<dbReference type="eggNOG" id="COG1423">
    <property type="taxonomic scope" value="Bacteria"/>
</dbReference>
<dbReference type="PANTHER" id="PTHR43883">
    <property type="entry name" value="SLR0207 PROTEIN"/>
    <property type="match status" value="1"/>
</dbReference>
<protein>
    <submittedName>
        <fullName evidence="2">RNA ligase</fullName>
    </submittedName>
</protein>
<dbReference type="OrthoDB" id="255834at2"/>